<dbReference type="InterPro" id="IPR051910">
    <property type="entry name" value="ComF/GntX_DNA_util-trans"/>
</dbReference>
<dbReference type="SUPFAM" id="SSF53271">
    <property type="entry name" value="PRTase-like"/>
    <property type="match status" value="1"/>
</dbReference>
<feature type="domain" description="Double zinc ribbon" evidence="3">
    <location>
        <begin position="17"/>
        <end position="68"/>
    </location>
</feature>
<name>A0A2H5Y3L2_9CHLR</name>
<evidence type="ECO:0000256" key="1">
    <source>
        <dbReference type="ARBA" id="ARBA00008007"/>
    </source>
</evidence>
<evidence type="ECO:0000313" key="4">
    <source>
        <dbReference type="EMBL" id="GBD08035.1"/>
    </source>
</evidence>
<feature type="domain" description="Phosphoribosyltransferase" evidence="2">
    <location>
        <begin position="190"/>
        <end position="228"/>
    </location>
</feature>
<comment type="similarity">
    <text evidence="1">Belongs to the ComF/GntX family.</text>
</comment>
<keyword evidence="4" id="KW-0328">Glycosyltransferase</keyword>
<evidence type="ECO:0000259" key="3">
    <source>
        <dbReference type="Pfam" id="PF18912"/>
    </source>
</evidence>
<dbReference type="CDD" id="cd06223">
    <property type="entry name" value="PRTases_typeI"/>
    <property type="match status" value="1"/>
</dbReference>
<gene>
    <name evidence="4" type="primary">purF_1</name>
    <name evidence="4" type="ORF">HRbin22_00264</name>
</gene>
<evidence type="ECO:0000313" key="5">
    <source>
        <dbReference type="Proteomes" id="UP000236642"/>
    </source>
</evidence>
<protein>
    <submittedName>
        <fullName evidence="4">Amidophosphoribosyltransferase</fullName>
        <ecNumber evidence="4">2.4.2.14</ecNumber>
    </submittedName>
</protein>
<evidence type="ECO:0000259" key="2">
    <source>
        <dbReference type="Pfam" id="PF00156"/>
    </source>
</evidence>
<dbReference type="GO" id="GO:0004044">
    <property type="term" value="F:amidophosphoribosyltransferase activity"/>
    <property type="evidence" value="ECO:0007669"/>
    <property type="project" value="UniProtKB-EC"/>
</dbReference>
<accession>A0A2H5Y3L2</accession>
<dbReference type="AlphaFoldDB" id="A0A2H5Y3L2"/>
<organism evidence="4 5">
    <name type="scientific">Candidatus Thermoflexus japonica</name>
    <dbReference type="NCBI Taxonomy" id="2035417"/>
    <lineage>
        <taxon>Bacteria</taxon>
        <taxon>Bacillati</taxon>
        <taxon>Chloroflexota</taxon>
        <taxon>Thermoflexia</taxon>
        <taxon>Thermoflexales</taxon>
        <taxon>Thermoflexaceae</taxon>
        <taxon>Thermoflexus</taxon>
    </lineage>
</organism>
<dbReference type="PANTHER" id="PTHR47505:SF1">
    <property type="entry name" value="DNA UTILIZATION PROTEIN YHGH"/>
    <property type="match status" value="1"/>
</dbReference>
<dbReference type="Pfam" id="PF00156">
    <property type="entry name" value="Pribosyltran"/>
    <property type="match status" value="1"/>
</dbReference>
<dbReference type="InterPro" id="IPR000836">
    <property type="entry name" value="PRTase_dom"/>
</dbReference>
<dbReference type="InterPro" id="IPR029057">
    <property type="entry name" value="PRTase-like"/>
</dbReference>
<dbReference type="Pfam" id="PF18912">
    <property type="entry name" value="DZR_2"/>
    <property type="match status" value="1"/>
</dbReference>
<dbReference type="PANTHER" id="PTHR47505">
    <property type="entry name" value="DNA UTILIZATION PROTEIN YHGH"/>
    <property type="match status" value="1"/>
</dbReference>
<sequence>MSPFRFSRRIARLTEEALDLLFPPRCAGCGRPGGAWCPACAAAARPLMPPVCSLCGIPWPRGGRCPLCEAHPLQLDGVRSCYAYGGPIRRALHRLKFHGRYRLAQTMAAWMAEGWNRFALEADLLVPVPISRTRQRQRGYNQAAMLARALAENVAIPFYPQALHRVWSTPSQVGLDRNARRENVRGAFVADPRWVRGKRVVVVDDVCTSGATLEACAAALYQAGAVSVWGFTLARVILNHEGGSRWS</sequence>
<dbReference type="EMBL" id="BEHY01000003">
    <property type="protein sequence ID" value="GBD08035.1"/>
    <property type="molecule type" value="Genomic_DNA"/>
</dbReference>
<reference evidence="5" key="1">
    <citation type="submission" date="2017-09" db="EMBL/GenBank/DDBJ databases">
        <title>Metaegenomics of thermophilic ammonia-oxidizing enrichment culture.</title>
        <authorList>
            <person name="Kato S."/>
            <person name="Suzuki K."/>
        </authorList>
    </citation>
    <scope>NUCLEOTIDE SEQUENCE [LARGE SCALE GENOMIC DNA]</scope>
</reference>
<dbReference type="EC" id="2.4.2.14" evidence="4"/>
<dbReference type="Gene3D" id="3.40.50.2020">
    <property type="match status" value="1"/>
</dbReference>
<comment type="caution">
    <text evidence="4">The sequence shown here is derived from an EMBL/GenBank/DDBJ whole genome shotgun (WGS) entry which is preliminary data.</text>
</comment>
<dbReference type="Proteomes" id="UP000236642">
    <property type="component" value="Unassembled WGS sequence"/>
</dbReference>
<dbReference type="InterPro" id="IPR044005">
    <property type="entry name" value="DZR_2"/>
</dbReference>
<proteinExistence type="inferred from homology"/>
<keyword evidence="4" id="KW-0808">Transferase</keyword>